<dbReference type="EMBL" id="LAYJ01000101">
    <property type="protein sequence ID" value="KKI50828.1"/>
    <property type="molecule type" value="Genomic_DNA"/>
</dbReference>
<organism evidence="1 2">
    <name type="scientific">Christensenella hongkongensis</name>
    <dbReference type="NCBI Taxonomy" id="270498"/>
    <lineage>
        <taxon>Bacteria</taxon>
        <taxon>Bacillati</taxon>
        <taxon>Bacillota</taxon>
        <taxon>Clostridia</taxon>
        <taxon>Christensenellales</taxon>
        <taxon>Christensenellaceae</taxon>
        <taxon>Christensenella</taxon>
    </lineage>
</organism>
<comment type="caution">
    <text evidence="1">The sequence shown here is derived from an EMBL/GenBank/DDBJ whole genome shotgun (WGS) entry which is preliminary data.</text>
</comment>
<gene>
    <name evidence="1" type="ORF">CHK_1754</name>
</gene>
<protein>
    <submittedName>
        <fullName evidence="1">Purine nucleoside phosphorylase</fullName>
        <ecNumber evidence="1">2.4.2.1</ecNumber>
    </submittedName>
</protein>
<sequence>MKKILVSACLAGKCCRYDGTAKPDEQVIRMVQEKRAVCACPETMAGLRIPRPPAEIRGGDGDDVLQKRACVYNKEGKNITKEFLDGAEKFLDFTLRGGFEEVWLKAKSPSCGVTKIYDGSFSGRLRDGCGVTCAMLRKNGVRVVEVP</sequence>
<keyword evidence="1" id="KW-0328">Glycosyltransferase</keyword>
<dbReference type="PANTHER" id="PTHR30087">
    <property type="entry name" value="INNER MEMBRANE PROTEIN"/>
    <property type="match status" value="1"/>
</dbReference>
<dbReference type="Pfam" id="PF04463">
    <property type="entry name" value="2-thiour_desulf"/>
    <property type="match status" value="1"/>
</dbReference>
<dbReference type="PATRIC" id="fig|270498.16.peg.2817"/>
<dbReference type="OrthoDB" id="9797779at2"/>
<name>A0A0M2NF78_9FIRM</name>
<keyword evidence="2" id="KW-1185">Reference proteome</keyword>
<dbReference type="AlphaFoldDB" id="A0A0M2NF78"/>
<evidence type="ECO:0000313" key="2">
    <source>
        <dbReference type="Proteomes" id="UP000034076"/>
    </source>
</evidence>
<proteinExistence type="predicted"/>
<keyword evidence="1" id="KW-0808">Transferase</keyword>
<accession>A0A0M2NF78</accession>
<dbReference type="InterPro" id="IPR007553">
    <property type="entry name" value="2-thiour_desulf"/>
</dbReference>
<reference evidence="1 2" key="1">
    <citation type="submission" date="2015-04" db="EMBL/GenBank/DDBJ databases">
        <title>Draft genome sequence of bacteremic isolate Catabacter hongkongensis type strain HKU16T.</title>
        <authorList>
            <person name="Lau S.K."/>
            <person name="Teng J.L."/>
            <person name="Huang Y."/>
            <person name="Curreem S.O."/>
            <person name="Tsui S.K."/>
            <person name="Woo P.C."/>
        </authorList>
    </citation>
    <scope>NUCLEOTIDE SEQUENCE [LARGE SCALE GENOMIC DNA]</scope>
    <source>
        <strain evidence="1 2">HKU16</strain>
    </source>
</reference>
<dbReference type="PANTHER" id="PTHR30087:SF1">
    <property type="entry name" value="HYPOTHETICAL CYTOSOLIC PROTEIN"/>
    <property type="match status" value="1"/>
</dbReference>
<dbReference type="Proteomes" id="UP000034076">
    <property type="component" value="Unassembled WGS sequence"/>
</dbReference>
<evidence type="ECO:0000313" key="1">
    <source>
        <dbReference type="EMBL" id="KKI50828.1"/>
    </source>
</evidence>
<dbReference type="EC" id="2.4.2.1" evidence="1"/>
<dbReference type="RefSeq" id="WP_046443612.1">
    <property type="nucleotide sequence ID" value="NZ_CAUERS010000049.1"/>
</dbReference>
<dbReference type="GO" id="GO:0004731">
    <property type="term" value="F:purine-nucleoside phosphorylase activity"/>
    <property type="evidence" value="ECO:0007669"/>
    <property type="project" value="UniProtKB-EC"/>
</dbReference>
<dbReference type="STRING" id="270498.CHK_1754"/>